<dbReference type="InterPro" id="IPR000008">
    <property type="entry name" value="C2_dom"/>
</dbReference>
<keyword evidence="3" id="KW-1185">Reference proteome</keyword>
<feature type="domain" description="C2" evidence="1">
    <location>
        <begin position="1"/>
        <end position="117"/>
    </location>
</feature>
<dbReference type="Gene3D" id="2.60.40.150">
    <property type="entry name" value="C2 domain"/>
    <property type="match status" value="1"/>
</dbReference>
<dbReference type="SUPFAM" id="SSF49562">
    <property type="entry name" value="C2 domain (Calcium/lipid-binding domain, CaLB)"/>
    <property type="match status" value="1"/>
</dbReference>
<accession>A0A5J5B9B4</accession>
<protein>
    <recommendedName>
        <fullName evidence="1">C2 domain-containing protein</fullName>
    </recommendedName>
</protein>
<name>A0A5J5B9B4_9ASTE</name>
<reference evidence="2 3" key="1">
    <citation type="submission" date="2019-09" db="EMBL/GenBank/DDBJ databases">
        <title>A chromosome-level genome assembly of the Chinese tupelo Nyssa sinensis.</title>
        <authorList>
            <person name="Yang X."/>
            <person name="Kang M."/>
            <person name="Yang Y."/>
            <person name="Xiong H."/>
            <person name="Wang M."/>
            <person name="Zhang Z."/>
            <person name="Wang Z."/>
            <person name="Wu H."/>
            <person name="Ma T."/>
            <person name="Liu J."/>
            <person name="Xi Z."/>
        </authorList>
    </citation>
    <scope>NUCLEOTIDE SEQUENCE [LARGE SCALE GENOMIC DNA]</scope>
    <source>
        <strain evidence="2">J267</strain>
        <tissue evidence="2">Leaf</tissue>
    </source>
</reference>
<dbReference type="CDD" id="cd04051">
    <property type="entry name" value="C2_SRC2_like"/>
    <property type="match status" value="1"/>
</dbReference>
<gene>
    <name evidence="2" type="ORF">F0562_028097</name>
</gene>
<dbReference type="OrthoDB" id="270970at2759"/>
<dbReference type="GO" id="GO:0006952">
    <property type="term" value="P:defense response"/>
    <property type="evidence" value="ECO:0007669"/>
    <property type="project" value="InterPro"/>
</dbReference>
<sequence length="174" mass="19494">MGCRGKLLECRKFQITLISAKGLENIRTRFKMEVYARVSIGDLKKTEKRTPADKHGETNPAWSHMVSYTIADAALRYHSLMLVIKLYCKRKLCDRYIGEVHTSIKELCDQASLDGGSTEVETPPTWKRALQYGVSIFLGVAFFCFTGVYCSTEVSCCTNPNIIYGDADADADKS</sequence>
<dbReference type="SMART" id="SM00239">
    <property type="entry name" value="C2"/>
    <property type="match status" value="1"/>
</dbReference>
<dbReference type="Pfam" id="PF00168">
    <property type="entry name" value="C2"/>
    <property type="match status" value="1"/>
</dbReference>
<dbReference type="InterPro" id="IPR035892">
    <property type="entry name" value="C2_domain_sf"/>
</dbReference>
<dbReference type="InterPro" id="IPR044750">
    <property type="entry name" value="C2_SRC2/BAP"/>
</dbReference>
<organism evidence="2 3">
    <name type="scientific">Nyssa sinensis</name>
    <dbReference type="NCBI Taxonomy" id="561372"/>
    <lineage>
        <taxon>Eukaryota</taxon>
        <taxon>Viridiplantae</taxon>
        <taxon>Streptophyta</taxon>
        <taxon>Embryophyta</taxon>
        <taxon>Tracheophyta</taxon>
        <taxon>Spermatophyta</taxon>
        <taxon>Magnoliopsida</taxon>
        <taxon>eudicotyledons</taxon>
        <taxon>Gunneridae</taxon>
        <taxon>Pentapetalae</taxon>
        <taxon>asterids</taxon>
        <taxon>Cornales</taxon>
        <taxon>Nyssaceae</taxon>
        <taxon>Nyssa</taxon>
    </lineage>
</organism>
<evidence type="ECO:0000259" key="1">
    <source>
        <dbReference type="PROSITE" id="PS50004"/>
    </source>
</evidence>
<dbReference type="EMBL" id="CM018038">
    <property type="protein sequence ID" value="KAA8538532.1"/>
    <property type="molecule type" value="Genomic_DNA"/>
</dbReference>
<evidence type="ECO:0000313" key="2">
    <source>
        <dbReference type="EMBL" id="KAA8538532.1"/>
    </source>
</evidence>
<dbReference type="PANTHER" id="PTHR32246:SF22">
    <property type="entry name" value="C2 DOMAIN-CONTAINING PROTEIN"/>
    <property type="match status" value="1"/>
</dbReference>
<dbReference type="PANTHER" id="PTHR32246">
    <property type="entry name" value="INGRESSION PROTEIN FIC1"/>
    <property type="match status" value="1"/>
</dbReference>
<proteinExistence type="predicted"/>
<dbReference type="Proteomes" id="UP000325577">
    <property type="component" value="Linkage Group LG15"/>
</dbReference>
<dbReference type="AlphaFoldDB" id="A0A5J5B9B4"/>
<evidence type="ECO:0000313" key="3">
    <source>
        <dbReference type="Proteomes" id="UP000325577"/>
    </source>
</evidence>
<dbReference type="PROSITE" id="PS50004">
    <property type="entry name" value="C2"/>
    <property type="match status" value="1"/>
</dbReference>